<dbReference type="PANTHER" id="PTHR43657">
    <property type="entry name" value="TRYPTOPHAN RNA-BINDING ATTENUATOR PROTEIN-LIKE PROTEIN"/>
    <property type="match status" value="1"/>
</dbReference>
<gene>
    <name evidence="1" type="ORF">M595_3082</name>
</gene>
<sequence length="124" mass="13063">MRSEPGAYIASSKAVKLGVGWAGLASWFAREGLFKLKVTGPGLVFFGAYGGITPKQITQEFIVDNGHLVAYEPGIKMGVGLAGGLLGSLTSGEGFINKLRGNGVIYLQSRSIDGLVKFLSPKCR</sequence>
<evidence type="ECO:0008006" key="3">
    <source>
        <dbReference type="Google" id="ProtNLM"/>
    </source>
</evidence>
<dbReference type="SUPFAM" id="SSF51219">
    <property type="entry name" value="TRAP-like"/>
    <property type="match status" value="1"/>
</dbReference>
<dbReference type="InterPro" id="IPR016031">
    <property type="entry name" value="Trp_RNA-bd_attenuator-like_dom"/>
</dbReference>
<dbReference type="Proteomes" id="UP000017127">
    <property type="component" value="Unassembled WGS sequence"/>
</dbReference>
<dbReference type="InterPro" id="IPR002838">
    <property type="entry name" value="AIM24"/>
</dbReference>
<protein>
    <recommendedName>
        <fullName evidence="3">AIM24 family protein</fullName>
    </recommendedName>
</protein>
<dbReference type="Pfam" id="PF01987">
    <property type="entry name" value="AIM24"/>
    <property type="match status" value="1"/>
</dbReference>
<dbReference type="PATRIC" id="fig|1348334.3.peg.2984"/>
<reference evidence="1 2" key="1">
    <citation type="journal article" date="2013" name="Front. Microbiol.">
        <title>Comparative genomic analyses of the cyanobacterium, Lyngbya aestuarii BL J, a powerful hydrogen producer.</title>
        <authorList>
            <person name="Kothari A."/>
            <person name="Vaughn M."/>
            <person name="Garcia-Pichel F."/>
        </authorList>
    </citation>
    <scope>NUCLEOTIDE SEQUENCE [LARGE SCALE GENOMIC DNA]</scope>
    <source>
        <strain evidence="1 2">BL J</strain>
    </source>
</reference>
<dbReference type="RefSeq" id="WP_023066832.1">
    <property type="nucleotide sequence ID" value="NZ_AUZM01000028.1"/>
</dbReference>
<dbReference type="AlphaFoldDB" id="U7QI50"/>
<keyword evidence="2" id="KW-1185">Reference proteome</keyword>
<dbReference type="EMBL" id="AUZM01000028">
    <property type="protein sequence ID" value="ERT06932.1"/>
    <property type="molecule type" value="Genomic_DNA"/>
</dbReference>
<accession>U7QI50</accession>
<proteinExistence type="predicted"/>
<evidence type="ECO:0000313" key="1">
    <source>
        <dbReference type="EMBL" id="ERT06932.1"/>
    </source>
</evidence>
<comment type="caution">
    <text evidence="1">The sequence shown here is derived from an EMBL/GenBank/DDBJ whole genome shotgun (WGS) entry which is preliminary data.</text>
</comment>
<dbReference type="PANTHER" id="PTHR43657:SF1">
    <property type="entry name" value="ALTERED INHERITANCE OF MITOCHONDRIA PROTEIN 24, MITOCHONDRIAL"/>
    <property type="match status" value="1"/>
</dbReference>
<evidence type="ECO:0000313" key="2">
    <source>
        <dbReference type="Proteomes" id="UP000017127"/>
    </source>
</evidence>
<dbReference type="InterPro" id="IPR036983">
    <property type="entry name" value="AIM24_sf"/>
</dbReference>
<name>U7QI50_9CYAN</name>
<organism evidence="1 2">
    <name type="scientific">Lyngbya aestuarii BL J</name>
    <dbReference type="NCBI Taxonomy" id="1348334"/>
    <lineage>
        <taxon>Bacteria</taxon>
        <taxon>Bacillati</taxon>
        <taxon>Cyanobacteriota</taxon>
        <taxon>Cyanophyceae</taxon>
        <taxon>Oscillatoriophycideae</taxon>
        <taxon>Oscillatoriales</taxon>
        <taxon>Microcoleaceae</taxon>
        <taxon>Lyngbya</taxon>
    </lineage>
</organism>
<dbReference type="Gene3D" id="3.60.160.10">
    <property type="entry name" value="Mitochondrial biogenesis AIM24"/>
    <property type="match status" value="1"/>
</dbReference>
<dbReference type="NCBIfam" id="TIGR00266">
    <property type="entry name" value="TIGR00266 family protein"/>
    <property type="match status" value="1"/>
</dbReference>